<comment type="caution">
    <text evidence="3">The sequence shown here is derived from an EMBL/GenBank/DDBJ whole genome shotgun (WGS) entry which is preliminary data.</text>
</comment>
<feature type="signal peptide" evidence="1">
    <location>
        <begin position="1"/>
        <end position="23"/>
    </location>
</feature>
<sequence length="353" mass="40580">MKQNTVISSYFKCTFLALSILLASCKRNFNTLKEQPNTYALSTEQDLRNSTYSKKIDSFYEGGKSGFFNGADNVPIYYKIFEQANTEKAIVIASGRTEAAIKYKELIFDLYKNGYSIYIHDHRGQGLSGRMTEDLQMGYIDSFQFYVDDMKLFYNQYVKHNNYSKIYLLAHSMGGAIGMTYLEQFPNDFDAAAFSSPMLGLMPPICGIVKILNTDKPKYAIGESAYKDDKTLFEGNTLTTSEIRYDRMVDAFAKVPQAALGGATYQWVYKSCQQFKYLFSNIEKIKTPFIIFSAEHEKIVYPYAHQEFITEAKKLGKNCLAYEIENANHELFIEKDEPRIETINETLNFYSKY</sequence>
<reference evidence="3" key="1">
    <citation type="journal article" date="2014" name="Int. J. Syst. Evol. Microbiol.">
        <title>Complete genome sequence of Corynebacterium casei LMG S-19264T (=DSM 44701T), isolated from a smear-ripened cheese.</title>
        <authorList>
            <consortium name="US DOE Joint Genome Institute (JGI-PGF)"/>
            <person name="Walter F."/>
            <person name="Albersmeier A."/>
            <person name="Kalinowski J."/>
            <person name="Ruckert C."/>
        </authorList>
    </citation>
    <scope>NUCLEOTIDE SEQUENCE</scope>
    <source>
        <strain evidence="3">KCTC 12710</strain>
    </source>
</reference>
<evidence type="ECO:0000259" key="2">
    <source>
        <dbReference type="Pfam" id="PF12146"/>
    </source>
</evidence>
<dbReference type="SUPFAM" id="SSF53474">
    <property type="entry name" value="alpha/beta-Hydrolases"/>
    <property type="match status" value="1"/>
</dbReference>
<dbReference type="EMBL" id="BMWZ01000004">
    <property type="protein sequence ID" value="GGZ80617.1"/>
    <property type="molecule type" value="Genomic_DNA"/>
</dbReference>
<dbReference type="RefSeq" id="WP_189360415.1">
    <property type="nucleotide sequence ID" value="NZ_BMWZ01000004.1"/>
</dbReference>
<dbReference type="Pfam" id="PF12146">
    <property type="entry name" value="Hydrolase_4"/>
    <property type="match status" value="1"/>
</dbReference>
<dbReference type="PANTHER" id="PTHR11614">
    <property type="entry name" value="PHOSPHOLIPASE-RELATED"/>
    <property type="match status" value="1"/>
</dbReference>
<dbReference type="Proteomes" id="UP000636004">
    <property type="component" value="Unassembled WGS sequence"/>
</dbReference>
<dbReference type="PROSITE" id="PS51257">
    <property type="entry name" value="PROKAR_LIPOPROTEIN"/>
    <property type="match status" value="1"/>
</dbReference>
<keyword evidence="4" id="KW-1185">Reference proteome</keyword>
<name>A0A918R2T6_9FLAO</name>
<protein>
    <submittedName>
        <fullName evidence="3">Lysophospholipase L2</fullName>
    </submittedName>
</protein>
<keyword evidence="1" id="KW-0732">Signal</keyword>
<evidence type="ECO:0000256" key="1">
    <source>
        <dbReference type="SAM" id="SignalP"/>
    </source>
</evidence>
<feature type="chain" id="PRO_5036675782" evidence="1">
    <location>
        <begin position="24"/>
        <end position="353"/>
    </location>
</feature>
<organism evidence="3 4">
    <name type="scientific">Algibacter mikhailovii</name>
    <dbReference type="NCBI Taxonomy" id="425498"/>
    <lineage>
        <taxon>Bacteria</taxon>
        <taxon>Pseudomonadati</taxon>
        <taxon>Bacteroidota</taxon>
        <taxon>Flavobacteriia</taxon>
        <taxon>Flavobacteriales</taxon>
        <taxon>Flavobacteriaceae</taxon>
        <taxon>Algibacter</taxon>
    </lineage>
</organism>
<dbReference type="InterPro" id="IPR051044">
    <property type="entry name" value="MAG_DAG_Lipase"/>
</dbReference>
<dbReference type="AlphaFoldDB" id="A0A918R2T6"/>
<dbReference type="InterPro" id="IPR029058">
    <property type="entry name" value="AB_hydrolase_fold"/>
</dbReference>
<dbReference type="Gene3D" id="3.40.50.1820">
    <property type="entry name" value="alpha/beta hydrolase"/>
    <property type="match status" value="1"/>
</dbReference>
<proteinExistence type="predicted"/>
<evidence type="ECO:0000313" key="3">
    <source>
        <dbReference type="EMBL" id="GGZ80617.1"/>
    </source>
</evidence>
<gene>
    <name evidence="3" type="ORF">GCM10007028_17460</name>
</gene>
<feature type="domain" description="Serine aminopeptidase S33" evidence="2">
    <location>
        <begin position="86"/>
        <end position="336"/>
    </location>
</feature>
<accession>A0A918R2T6</accession>
<reference evidence="3" key="2">
    <citation type="submission" date="2020-09" db="EMBL/GenBank/DDBJ databases">
        <authorList>
            <person name="Sun Q."/>
            <person name="Kim S."/>
        </authorList>
    </citation>
    <scope>NUCLEOTIDE SEQUENCE</scope>
    <source>
        <strain evidence="3">KCTC 12710</strain>
    </source>
</reference>
<dbReference type="InterPro" id="IPR022742">
    <property type="entry name" value="Hydrolase_4"/>
</dbReference>
<evidence type="ECO:0000313" key="4">
    <source>
        <dbReference type="Proteomes" id="UP000636004"/>
    </source>
</evidence>